<accession>A0A9Q7EX23</accession>
<feature type="signal peptide" evidence="1">
    <location>
        <begin position="1"/>
        <end position="24"/>
    </location>
</feature>
<proteinExistence type="predicted"/>
<dbReference type="EMBL" id="CP072943">
    <property type="protein sequence ID" value="QTX33279.1"/>
    <property type="molecule type" value="Genomic_DNA"/>
</dbReference>
<feature type="chain" id="PRO_5040511073" evidence="1">
    <location>
        <begin position="25"/>
        <end position="273"/>
    </location>
</feature>
<reference evidence="3" key="1">
    <citation type="submission" date="2021-04" db="EMBL/GenBank/DDBJ databases">
        <title>A novel Synergistetes isolate from a pyrite-forming mixed culture.</title>
        <authorList>
            <person name="Bunk B."/>
            <person name="Sproer C."/>
            <person name="Spring S."/>
            <person name="Pester M."/>
        </authorList>
    </citation>
    <scope>NUCLEOTIDE SEQUENCE [LARGE SCALE GENOMIC DNA]</scope>
    <source>
        <strain evidence="3">J.5.4.2-T.3.5.2</strain>
    </source>
</reference>
<keyword evidence="3" id="KW-1185">Reference proteome</keyword>
<sequence length="273" mass="28501">MTAAYSRRLLAGLLLLFLFSPSAAQSALPKKGTVALVLHEGSASLDGSGQTLGTAEATVLEILLQNGYSVVNPRRMEEIRRSKAARAALDGDVDAILRLGSQYGVGFFVSGRAKLPQPRQNEFGLFTATADIAVEAYSTATGKYVFSGTASGKQLGYSAGEALEKALTEAARAMAASLVGAPPQESAALSTSATVRLTLNKVTSFNQINEVLETCRHLAGVTSAKATGYSGGAGQIELDYRGDIQELGSSLAKRQNNLAVRVVGPGQITAEFQ</sequence>
<evidence type="ECO:0000313" key="2">
    <source>
        <dbReference type="EMBL" id="QTX33279.1"/>
    </source>
</evidence>
<name>A0A9Q7EX23_9BACT</name>
<keyword evidence="1" id="KW-0732">Signal</keyword>
<protein>
    <submittedName>
        <fullName evidence="2">Uncharacterized protein</fullName>
    </submittedName>
</protein>
<gene>
    <name evidence="2" type="ORF">KAR29_05175</name>
</gene>
<dbReference type="AlphaFoldDB" id="A0A9Q7EX23"/>
<dbReference type="Proteomes" id="UP000671879">
    <property type="component" value="Chromosome"/>
</dbReference>
<organism evidence="2 3">
    <name type="scientific">Aminithiophilus ramosus</name>
    <dbReference type="NCBI Taxonomy" id="3029084"/>
    <lineage>
        <taxon>Bacteria</taxon>
        <taxon>Thermotogati</taxon>
        <taxon>Synergistota</taxon>
        <taxon>Synergistia</taxon>
        <taxon>Synergistales</taxon>
        <taxon>Aminithiophilaceae</taxon>
        <taxon>Aminithiophilus</taxon>
    </lineage>
</organism>
<dbReference type="RefSeq" id="WP_274374557.1">
    <property type="nucleotide sequence ID" value="NZ_CP072943.1"/>
</dbReference>
<dbReference type="KEGG" id="aram:KAR29_05175"/>
<evidence type="ECO:0000313" key="3">
    <source>
        <dbReference type="Proteomes" id="UP000671879"/>
    </source>
</evidence>
<dbReference type="Gene3D" id="3.40.50.10610">
    <property type="entry name" value="ABC-type transport auxiliary lipoprotein component"/>
    <property type="match status" value="1"/>
</dbReference>
<evidence type="ECO:0000256" key="1">
    <source>
        <dbReference type="SAM" id="SignalP"/>
    </source>
</evidence>